<dbReference type="Gene3D" id="3.20.20.70">
    <property type="entry name" value="Aldolase class I"/>
    <property type="match status" value="1"/>
</dbReference>
<dbReference type="EC" id="4.1.3.44" evidence="4"/>
<keyword evidence="19" id="KW-0472">Membrane</keyword>
<dbReference type="STRING" id="283909.N1PBB7"/>
<dbReference type="UniPathway" id="UPA00375"/>
<keyword evidence="10" id="KW-0547">Nucleotide-binding</keyword>
<dbReference type="PROSITE" id="PS51918">
    <property type="entry name" value="RADICAL_SAM"/>
    <property type="match status" value="1"/>
</dbReference>
<dbReference type="EMBL" id="KB291798">
    <property type="protein sequence ID" value="ELU18799.1"/>
    <property type="molecule type" value="Genomic_DNA"/>
</dbReference>
<dbReference type="PANTHER" id="PTHR13930:SF0">
    <property type="entry name" value="S-ADENOSYL-L-METHIONINE-DEPENDENT TRNA 4-DEMETHYLWYOSINE SYNTHASE TYW1-RELATED"/>
    <property type="match status" value="1"/>
</dbReference>
<dbReference type="SFLD" id="SFLDF00284">
    <property type="entry name" value="tRNA_wybutosine-synthesizing"/>
    <property type="match status" value="1"/>
</dbReference>
<dbReference type="FunFam" id="3.20.20.70:FF:000196">
    <property type="entry name" value="S-adenosyl-L-methionine-dependent tRNA 4-demethylwyosine synthase"/>
    <property type="match status" value="1"/>
</dbReference>
<evidence type="ECO:0000313" key="24">
    <source>
        <dbReference type="Proteomes" id="UP000014760"/>
    </source>
</evidence>
<keyword evidence="8" id="KW-0819">tRNA processing</keyword>
<dbReference type="GO" id="GO:0046872">
    <property type="term" value="F:metal ion binding"/>
    <property type="evidence" value="ECO:0007669"/>
    <property type="project" value="UniProtKB-KW"/>
</dbReference>
<evidence type="ECO:0000256" key="5">
    <source>
        <dbReference type="ARBA" id="ARBA00017596"/>
    </source>
</evidence>
<evidence type="ECO:0000313" key="22">
    <source>
        <dbReference type="EMBL" id="ELU18799.1"/>
    </source>
</evidence>
<comment type="pathway">
    <text evidence="2">tRNA modification; wybutosine-tRNA(Phe) biosynthesis.</text>
</comment>
<keyword evidence="12" id="KW-0411">Iron-sulfur</keyword>
<keyword evidence="13" id="KW-0456">Lyase</keyword>
<dbReference type="PRINTS" id="PR00369">
    <property type="entry name" value="FLAVODOXIN"/>
</dbReference>
<evidence type="ECO:0000313" key="23">
    <source>
        <dbReference type="EnsemblMetazoa" id="CapteP180119"/>
    </source>
</evidence>
<reference evidence="23" key="3">
    <citation type="submission" date="2015-06" db="UniProtKB">
        <authorList>
            <consortium name="EnsemblMetazoa"/>
        </authorList>
    </citation>
    <scope>IDENTIFICATION</scope>
</reference>
<dbReference type="InterPro" id="IPR058240">
    <property type="entry name" value="rSAM_sf"/>
</dbReference>
<feature type="domain" description="Flavodoxin-like" evidence="20">
    <location>
        <begin position="82"/>
        <end position="240"/>
    </location>
</feature>
<evidence type="ECO:0000256" key="19">
    <source>
        <dbReference type="SAM" id="Phobius"/>
    </source>
</evidence>
<evidence type="ECO:0000256" key="18">
    <source>
        <dbReference type="ARBA" id="ARBA00082357"/>
    </source>
</evidence>
<dbReference type="InterPro" id="IPR008254">
    <property type="entry name" value="Flavodoxin/NO_synth"/>
</dbReference>
<evidence type="ECO:0000256" key="16">
    <source>
        <dbReference type="ARBA" id="ARBA00078095"/>
    </source>
</evidence>
<keyword evidence="9" id="KW-0479">Metal-binding</keyword>
<dbReference type="EnsemblMetazoa" id="CapteT180119">
    <property type="protein sequence ID" value="CapteP180119"/>
    <property type="gene ID" value="CapteG180119"/>
</dbReference>
<dbReference type="SFLD" id="SFLDS00029">
    <property type="entry name" value="Radical_SAM"/>
    <property type="match status" value="1"/>
</dbReference>
<evidence type="ECO:0000256" key="9">
    <source>
        <dbReference type="ARBA" id="ARBA00022723"/>
    </source>
</evidence>
<evidence type="ECO:0000256" key="10">
    <source>
        <dbReference type="ARBA" id="ARBA00022741"/>
    </source>
</evidence>
<comment type="cofactor">
    <cofactor evidence="1">
        <name>[4Fe-4S] cluster</name>
        <dbReference type="ChEBI" id="CHEBI:49883"/>
    </cofactor>
</comment>
<dbReference type="SUPFAM" id="SSF52218">
    <property type="entry name" value="Flavoproteins"/>
    <property type="match status" value="1"/>
</dbReference>
<dbReference type="EMBL" id="AMQN01000003">
    <property type="status" value="NOT_ANNOTATED_CDS"/>
    <property type="molecule type" value="Genomic_DNA"/>
</dbReference>
<evidence type="ECO:0000256" key="17">
    <source>
        <dbReference type="ARBA" id="ARBA00081169"/>
    </source>
</evidence>
<evidence type="ECO:0000256" key="6">
    <source>
        <dbReference type="ARBA" id="ARBA00022485"/>
    </source>
</evidence>
<dbReference type="Gene3D" id="3.40.50.360">
    <property type="match status" value="1"/>
</dbReference>
<keyword evidence="11" id="KW-0408">Iron</keyword>
<evidence type="ECO:0000256" key="7">
    <source>
        <dbReference type="ARBA" id="ARBA00022691"/>
    </source>
</evidence>
<organism evidence="22">
    <name type="scientific">Capitella teleta</name>
    <name type="common">Polychaete worm</name>
    <dbReference type="NCBI Taxonomy" id="283909"/>
    <lineage>
        <taxon>Eukaryota</taxon>
        <taxon>Metazoa</taxon>
        <taxon>Spiralia</taxon>
        <taxon>Lophotrochozoa</taxon>
        <taxon>Annelida</taxon>
        <taxon>Polychaeta</taxon>
        <taxon>Sedentaria</taxon>
        <taxon>Scolecida</taxon>
        <taxon>Capitellidae</taxon>
        <taxon>Capitella</taxon>
    </lineage>
</organism>
<keyword evidence="19" id="KW-1133">Transmembrane helix</keyword>
<dbReference type="SUPFAM" id="SSF102114">
    <property type="entry name" value="Radical SAM enzymes"/>
    <property type="match status" value="1"/>
</dbReference>
<dbReference type="OrthoDB" id="271553at2759"/>
<evidence type="ECO:0000256" key="8">
    <source>
        <dbReference type="ARBA" id="ARBA00022694"/>
    </source>
</evidence>
<dbReference type="GO" id="GO:0010181">
    <property type="term" value="F:FMN binding"/>
    <property type="evidence" value="ECO:0007669"/>
    <property type="project" value="InterPro"/>
</dbReference>
<dbReference type="CDD" id="cd01335">
    <property type="entry name" value="Radical_SAM"/>
    <property type="match status" value="1"/>
</dbReference>
<evidence type="ECO:0000256" key="2">
    <source>
        <dbReference type="ARBA" id="ARBA00004797"/>
    </source>
</evidence>
<evidence type="ECO:0000259" key="21">
    <source>
        <dbReference type="PROSITE" id="PS51918"/>
    </source>
</evidence>
<proteinExistence type="inferred from homology"/>
<evidence type="ECO:0000256" key="14">
    <source>
        <dbReference type="ARBA" id="ARBA00025368"/>
    </source>
</evidence>
<dbReference type="Pfam" id="PF08608">
    <property type="entry name" value="Wyosine_form"/>
    <property type="match status" value="1"/>
</dbReference>
<dbReference type="GO" id="GO:0051539">
    <property type="term" value="F:4 iron, 4 sulfur cluster binding"/>
    <property type="evidence" value="ECO:0007669"/>
    <property type="project" value="UniProtKB-KW"/>
</dbReference>
<dbReference type="InterPro" id="IPR034556">
    <property type="entry name" value="tRNA_wybutosine-synthase"/>
</dbReference>
<evidence type="ECO:0000256" key="15">
    <source>
        <dbReference type="ARBA" id="ARBA00049466"/>
    </source>
</evidence>
<dbReference type="SFLD" id="SFLDG01071">
    <property type="entry name" value="tRNA_wybutosine-synthesizing"/>
    <property type="match status" value="1"/>
</dbReference>
<accession>N1PBB7</accession>
<comment type="catalytic activity">
    <reaction evidence="15">
        <text>N(1)-methylguanosine(37) in tRNA(Phe) + pyruvate + S-adenosyl-L-methionine = 4-demethylwyosine(37) in tRNA(Phe) + 5'-deoxyadenosine + L-methionine + CO2 + H2O</text>
        <dbReference type="Rhea" id="RHEA:36347"/>
        <dbReference type="Rhea" id="RHEA-COMP:10164"/>
        <dbReference type="Rhea" id="RHEA-COMP:10165"/>
        <dbReference type="ChEBI" id="CHEBI:15361"/>
        <dbReference type="ChEBI" id="CHEBI:15377"/>
        <dbReference type="ChEBI" id="CHEBI:16526"/>
        <dbReference type="ChEBI" id="CHEBI:17319"/>
        <dbReference type="ChEBI" id="CHEBI:57844"/>
        <dbReference type="ChEBI" id="CHEBI:59789"/>
        <dbReference type="ChEBI" id="CHEBI:64315"/>
        <dbReference type="ChEBI" id="CHEBI:73542"/>
        <dbReference type="EC" id="4.1.3.44"/>
    </reaction>
</comment>
<name>N1PBB7_CAPTE</name>
<dbReference type="InterPro" id="IPR013785">
    <property type="entry name" value="Aldolase_TIM"/>
</dbReference>
<evidence type="ECO:0000256" key="13">
    <source>
        <dbReference type="ARBA" id="ARBA00023239"/>
    </source>
</evidence>
<dbReference type="InterPro" id="IPR001094">
    <property type="entry name" value="Flavdoxin-like"/>
</dbReference>
<evidence type="ECO:0000256" key="3">
    <source>
        <dbReference type="ARBA" id="ARBA00010115"/>
    </source>
</evidence>
<dbReference type="InterPro" id="IPR013917">
    <property type="entry name" value="tRNA_wybutosine-synth"/>
</dbReference>
<keyword evidence="24" id="KW-1185">Reference proteome</keyword>
<protein>
    <recommendedName>
        <fullName evidence="5">S-adenosyl-L-methionine-dependent tRNA 4-demethylwyosine synthase TYW1</fullName>
        <ecNumber evidence="4">4.1.3.44</ecNumber>
    </recommendedName>
    <alternativeName>
        <fullName evidence="18">Radical S-adenosyl methionine and flavodoxin domain-containing protein 1</fullName>
    </alternativeName>
    <alternativeName>
        <fullName evidence="16">tRNA wybutosine-synthesizing protein 1 homolog</fullName>
    </alternativeName>
    <alternativeName>
        <fullName evidence="17">tRNA-yW-synthesizing protein</fullName>
    </alternativeName>
</protein>
<dbReference type="Proteomes" id="UP000014760">
    <property type="component" value="Unassembled WGS sequence"/>
</dbReference>
<dbReference type="EMBL" id="AMQN01000004">
    <property type="status" value="NOT_ANNOTATED_CDS"/>
    <property type="molecule type" value="Genomic_DNA"/>
</dbReference>
<dbReference type="AlphaFoldDB" id="N1PBB7"/>
<reference evidence="24" key="1">
    <citation type="submission" date="2012-12" db="EMBL/GenBank/DDBJ databases">
        <authorList>
            <person name="Hellsten U."/>
            <person name="Grimwood J."/>
            <person name="Chapman J.A."/>
            <person name="Shapiro H."/>
            <person name="Aerts A."/>
            <person name="Otillar R.P."/>
            <person name="Terry A.Y."/>
            <person name="Boore J.L."/>
            <person name="Simakov O."/>
            <person name="Marletaz F."/>
            <person name="Cho S.-J."/>
            <person name="Edsinger-Gonzales E."/>
            <person name="Havlak P."/>
            <person name="Kuo D.-H."/>
            <person name="Larsson T."/>
            <person name="Lv J."/>
            <person name="Arendt D."/>
            <person name="Savage R."/>
            <person name="Osoegawa K."/>
            <person name="de Jong P."/>
            <person name="Lindberg D.R."/>
            <person name="Seaver E.C."/>
            <person name="Weisblat D.A."/>
            <person name="Putnam N.H."/>
            <person name="Grigoriev I.V."/>
            <person name="Rokhsar D.S."/>
        </authorList>
    </citation>
    <scope>NUCLEOTIDE SEQUENCE</scope>
    <source>
        <strain evidence="24">I ESC-2004</strain>
    </source>
</reference>
<evidence type="ECO:0000259" key="20">
    <source>
        <dbReference type="PROSITE" id="PS50902"/>
    </source>
</evidence>
<keyword evidence="19" id="KW-0812">Transmembrane</keyword>
<keyword evidence="7" id="KW-0949">S-adenosyl-L-methionine</keyword>
<feature type="transmembrane region" description="Helical" evidence="19">
    <location>
        <begin position="7"/>
        <end position="25"/>
    </location>
</feature>
<dbReference type="Pfam" id="PF04055">
    <property type="entry name" value="Radical_SAM"/>
    <property type="match status" value="1"/>
</dbReference>
<sequence length="710" mass="80841">MEQYIRASIVPVVVIAASTLLWLLFQNKKNGINVKVCLQNLRSVRILILKLFQKSYRSREIKENKLLVEKEKEARLKFPKKIFILFGSQTGKAKGFAEDLESELKAKRLDVQLINLVGFDPEDTLASMANPDAAFVFLLSTYTDGIPPEGAQWFCSWLQASASDFRVSKSLLSEVSFAVAGLGHSLYKLHFCTAARKLDESLSVLGGRRLLAMGELDENVAQSKNGGQEADFNSWKSQLLTALSSFEDLAPVKIKEAECCGECSCQEKKKVRAEVMNFLVNRVVLYESSDDDDDDNEGEDEEAASKLVDVEDLGHVMTKMKVGFLEKDMNIEYNLCINVKTSNECQRTVIDKRFNHSLKRLCRWTKSMLRGRGGCYKHAFYGIASHQCMEATPSLACANKCVFCWRHHTNPVGTEWRWQMDDPEVLINGALQNHTNLIKQFKGVPGVQAERFAEGMAPKHCALSLVGEPIMYPEINRFCELLHSKDISSFLVTNAQFPEAIRNLVPVTQLYVSVDASTKDSLKRIDRPLFRDFWERLIDSLKALSEKGQRTVYRLTLVKSWNTEEIQNYADLVQLGKPDFIEIKGVTYCGESKASTLTMQNVPWHQEVVTFVQMLADLLPDYELASEHEHSNCVLLAHTKFRVDGSWWTWIDYEKFHRLVRDFEESKTPFTAMDYMAPTPSWAVYGAQEQGFDPQEVRHYRKKRKELGGC</sequence>
<dbReference type="Pfam" id="PF00258">
    <property type="entry name" value="Flavodoxin_1"/>
    <property type="match status" value="1"/>
</dbReference>
<evidence type="ECO:0000256" key="12">
    <source>
        <dbReference type="ARBA" id="ARBA00023014"/>
    </source>
</evidence>
<dbReference type="HOGENOM" id="CLU_007952_2_0_1"/>
<evidence type="ECO:0000256" key="11">
    <source>
        <dbReference type="ARBA" id="ARBA00023004"/>
    </source>
</evidence>
<dbReference type="PROSITE" id="PS50902">
    <property type="entry name" value="FLAVODOXIN_LIKE"/>
    <property type="match status" value="1"/>
</dbReference>
<evidence type="ECO:0000256" key="4">
    <source>
        <dbReference type="ARBA" id="ARBA00012821"/>
    </source>
</evidence>
<gene>
    <name evidence="22" type="ORF">CAPTEDRAFT_180119</name>
</gene>
<dbReference type="OMA" id="TMANIPW"/>
<reference evidence="22 24" key="2">
    <citation type="journal article" date="2013" name="Nature">
        <title>Insights into bilaterian evolution from three spiralian genomes.</title>
        <authorList>
            <person name="Simakov O."/>
            <person name="Marletaz F."/>
            <person name="Cho S.J."/>
            <person name="Edsinger-Gonzales E."/>
            <person name="Havlak P."/>
            <person name="Hellsten U."/>
            <person name="Kuo D.H."/>
            <person name="Larsson T."/>
            <person name="Lv J."/>
            <person name="Arendt D."/>
            <person name="Savage R."/>
            <person name="Osoegawa K."/>
            <person name="de Jong P."/>
            <person name="Grimwood J."/>
            <person name="Chapman J.A."/>
            <person name="Shapiro H."/>
            <person name="Aerts A."/>
            <person name="Otillar R.P."/>
            <person name="Terry A.Y."/>
            <person name="Boore J.L."/>
            <person name="Grigoriev I.V."/>
            <person name="Lindberg D.R."/>
            <person name="Seaver E.C."/>
            <person name="Weisblat D.A."/>
            <person name="Putnam N.H."/>
            <person name="Rokhsar D.S."/>
        </authorList>
    </citation>
    <scope>NUCLEOTIDE SEQUENCE</scope>
    <source>
        <strain evidence="22 24">I ESC-2004</strain>
    </source>
</reference>
<evidence type="ECO:0000256" key="1">
    <source>
        <dbReference type="ARBA" id="ARBA00001966"/>
    </source>
</evidence>
<dbReference type="GO" id="GO:0031591">
    <property type="term" value="P:wybutosine biosynthetic process"/>
    <property type="evidence" value="ECO:0007669"/>
    <property type="project" value="TreeGrafter"/>
</dbReference>
<dbReference type="InterPro" id="IPR007197">
    <property type="entry name" value="rSAM"/>
</dbReference>
<comment type="function">
    <text evidence="14">Probable component of the wybutosine biosynthesis pathway. Wybutosine is a hyper modified guanosine with a tricyclic base found at the 3'-position adjacent to the anticodon of eukaryotic phenylalanine tRNA. Catalyzes the condensation of N-methylguanine with 2 carbon atoms from pyruvate to form the tricyclic 4-demethylwyosine, an intermediate in wybutosine biosynthesis.</text>
</comment>
<dbReference type="PANTHER" id="PTHR13930">
    <property type="entry name" value="S-ADENOSYL-L-METHIONINE-DEPENDENT TRNA 4-DEMETHYLWYOSINE SYNTHASE"/>
    <property type="match status" value="1"/>
</dbReference>
<keyword evidence="6" id="KW-0004">4Fe-4S</keyword>
<dbReference type="GO" id="GO:0102521">
    <property type="term" value="F:tRNA-4-demethylwyosine synthase activity"/>
    <property type="evidence" value="ECO:0007669"/>
    <property type="project" value="UniProtKB-EC"/>
</dbReference>
<feature type="domain" description="Radical SAM core" evidence="21">
    <location>
        <begin position="381"/>
        <end position="625"/>
    </location>
</feature>
<dbReference type="InterPro" id="IPR029039">
    <property type="entry name" value="Flavoprotein-like_sf"/>
</dbReference>
<comment type="similarity">
    <text evidence="3">Belongs to the TYW1 family.</text>
</comment>